<dbReference type="GO" id="GO:0006355">
    <property type="term" value="P:regulation of DNA-templated transcription"/>
    <property type="evidence" value="ECO:0007669"/>
    <property type="project" value="InterPro"/>
</dbReference>
<keyword evidence="5" id="KW-0804">Transcription</keyword>
<name>A0A347ZRC8_9CHLR</name>
<dbReference type="InterPro" id="IPR036388">
    <property type="entry name" value="WH-like_DNA-bd_sf"/>
</dbReference>
<dbReference type="InterPro" id="IPR011006">
    <property type="entry name" value="CheY-like_superfamily"/>
</dbReference>
<dbReference type="Pfam" id="PF00072">
    <property type="entry name" value="Response_reg"/>
    <property type="match status" value="1"/>
</dbReference>
<dbReference type="SMART" id="SM00448">
    <property type="entry name" value="REC"/>
    <property type="match status" value="1"/>
</dbReference>
<dbReference type="CDD" id="cd00383">
    <property type="entry name" value="trans_reg_C"/>
    <property type="match status" value="1"/>
</dbReference>
<dbReference type="SUPFAM" id="SSF52172">
    <property type="entry name" value="CheY-like"/>
    <property type="match status" value="1"/>
</dbReference>
<dbReference type="InterPro" id="IPR039420">
    <property type="entry name" value="WalR-like"/>
</dbReference>
<dbReference type="GO" id="GO:0032993">
    <property type="term" value="C:protein-DNA complex"/>
    <property type="evidence" value="ECO:0007669"/>
    <property type="project" value="TreeGrafter"/>
</dbReference>
<sequence length="239" mass="27614">MSEKNTHILIVDDDKDIINSLNPFLERCGFECESASNGALALKRIQVTPPDLIVCDVIMPEMDGREFLRQMRTAKLTIPVIMLTQVGTTYEKILTLEEGADDYINKPFDPMELVARIKSVLRRSRLYQPSLTNAWMISAGDLIVNRQRREAYYQGELLHLTRRAFILLEYLVTHPDEVLSRERLLEIVWGWENVVDTRAVDSRIVELRKALKDQTGEPRYIETIPQQGYRFIHPVKISG</sequence>
<dbReference type="PANTHER" id="PTHR48111:SF1">
    <property type="entry name" value="TWO-COMPONENT RESPONSE REGULATOR ORR33"/>
    <property type="match status" value="1"/>
</dbReference>
<evidence type="ECO:0000256" key="5">
    <source>
        <dbReference type="ARBA" id="ARBA00023163"/>
    </source>
</evidence>
<dbReference type="Gene3D" id="1.10.10.10">
    <property type="entry name" value="Winged helix-like DNA-binding domain superfamily/Winged helix DNA-binding domain"/>
    <property type="match status" value="1"/>
</dbReference>
<gene>
    <name evidence="10" type="ORF">DFR64_1477</name>
</gene>
<dbReference type="GO" id="GO:0000976">
    <property type="term" value="F:transcription cis-regulatory region binding"/>
    <property type="evidence" value="ECO:0007669"/>
    <property type="project" value="TreeGrafter"/>
</dbReference>
<evidence type="ECO:0000313" key="11">
    <source>
        <dbReference type="Proteomes" id="UP000256388"/>
    </source>
</evidence>
<dbReference type="GO" id="GO:0000156">
    <property type="term" value="F:phosphorelay response regulator activity"/>
    <property type="evidence" value="ECO:0007669"/>
    <property type="project" value="TreeGrafter"/>
</dbReference>
<keyword evidence="3" id="KW-0805">Transcription regulation</keyword>
<dbReference type="Proteomes" id="UP000256388">
    <property type="component" value="Unassembled WGS sequence"/>
</dbReference>
<evidence type="ECO:0000259" key="8">
    <source>
        <dbReference type="PROSITE" id="PS50110"/>
    </source>
</evidence>
<dbReference type="InterPro" id="IPR001867">
    <property type="entry name" value="OmpR/PhoB-type_DNA-bd"/>
</dbReference>
<evidence type="ECO:0000256" key="1">
    <source>
        <dbReference type="ARBA" id="ARBA00022553"/>
    </source>
</evidence>
<evidence type="ECO:0000256" key="2">
    <source>
        <dbReference type="ARBA" id="ARBA00023012"/>
    </source>
</evidence>
<evidence type="ECO:0000256" key="6">
    <source>
        <dbReference type="PROSITE-ProRule" id="PRU00169"/>
    </source>
</evidence>
<feature type="modified residue" description="4-aspartylphosphate" evidence="6">
    <location>
        <position position="56"/>
    </location>
</feature>
<feature type="DNA-binding region" description="OmpR/PhoB-type" evidence="7">
    <location>
        <begin position="134"/>
        <end position="233"/>
    </location>
</feature>
<dbReference type="Gene3D" id="6.10.250.690">
    <property type="match status" value="1"/>
</dbReference>
<comment type="caution">
    <text evidence="10">The sequence shown here is derived from an EMBL/GenBank/DDBJ whole genome shotgun (WGS) entry which is preliminary data.</text>
</comment>
<dbReference type="InterPro" id="IPR001789">
    <property type="entry name" value="Sig_transdc_resp-reg_receiver"/>
</dbReference>
<evidence type="ECO:0000256" key="3">
    <source>
        <dbReference type="ARBA" id="ARBA00023015"/>
    </source>
</evidence>
<keyword evidence="11" id="KW-1185">Reference proteome</keyword>
<dbReference type="SMART" id="SM00862">
    <property type="entry name" value="Trans_reg_C"/>
    <property type="match status" value="1"/>
</dbReference>
<feature type="domain" description="OmpR/PhoB-type" evidence="9">
    <location>
        <begin position="134"/>
        <end position="233"/>
    </location>
</feature>
<protein>
    <submittedName>
        <fullName evidence="10">DNA-binding response OmpR family regulator</fullName>
    </submittedName>
</protein>
<evidence type="ECO:0000313" key="10">
    <source>
        <dbReference type="EMBL" id="REG11585.1"/>
    </source>
</evidence>
<dbReference type="OrthoDB" id="162434at2"/>
<dbReference type="Pfam" id="PF00486">
    <property type="entry name" value="Trans_reg_C"/>
    <property type="match status" value="1"/>
</dbReference>
<dbReference type="PANTHER" id="PTHR48111">
    <property type="entry name" value="REGULATOR OF RPOS"/>
    <property type="match status" value="1"/>
</dbReference>
<keyword evidence="4 7" id="KW-0238">DNA-binding</keyword>
<accession>A0A347ZRC8</accession>
<evidence type="ECO:0000256" key="7">
    <source>
        <dbReference type="PROSITE-ProRule" id="PRU01091"/>
    </source>
</evidence>
<evidence type="ECO:0000259" key="9">
    <source>
        <dbReference type="PROSITE" id="PS51755"/>
    </source>
</evidence>
<feature type="domain" description="Response regulatory" evidence="8">
    <location>
        <begin position="7"/>
        <end position="121"/>
    </location>
</feature>
<dbReference type="EMBL" id="QUMS01000001">
    <property type="protein sequence ID" value="REG11585.1"/>
    <property type="molecule type" value="Genomic_DNA"/>
</dbReference>
<dbReference type="AlphaFoldDB" id="A0A347ZRC8"/>
<evidence type="ECO:0000256" key="4">
    <source>
        <dbReference type="ARBA" id="ARBA00023125"/>
    </source>
</evidence>
<keyword evidence="2" id="KW-0902">Two-component regulatory system</keyword>
<dbReference type="GO" id="GO:0005829">
    <property type="term" value="C:cytosol"/>
    <property type="evidence" value="ECO:0007669"/>
    <property type="project" value="TreeGrafter"/>
</dbReference>
<reference evidence="10 11" key="1">
    <citation type="submission" date="2018-08" db="EMBL/GenBank/DDBJ databases">
        <title>Genomic Encyclopedia of Type Strains, Phase IV (KMG-IV): sequencing the most valuable type-strain genomes for metagenomic binning, comparative biology and taxonomic classification.</title>
        <authorList>
            <person name="Goeker M."/>
        </authorList>
    </citation>
    <scope>NUCLEOTIDE SEQUENCE [LARGE SCALE GENOMIC DNA]</scope>
    <source>
        <strain evidence="10 11">DSM 23923</strain>
    </source>
</reference>
<proteinExistence type="predicted"/>
<dbReference type="Gene3D" id="3.40.50.2300">
    <property type="match status" value="1"/>
</dbReference>
<organism evidence="10 11">
    <name type="scientific">Pelolinea submarina</name>
    <dbReference type="NCBI Taxonomy" id="913107"/>
    <lineage>
        <taxon>Bacteria</taxon>
        <taxon>Bacillati</taxon>
        <taxon>Chloroflexota</taxon>
        <taxon>Anaerolineae</taxon>
        <taxon>Anaerolineales</taxon>
        <taxon>Anaerolineaceae</taxon>
        <taxon>Pelolinea</taxon>
    </lineage>
</organism>
<dbReference type="RefSeq" id="WP_116224709.1">
    <property type="nucleotide sequence ID" value="NZ_AP018437.1"/>
</dbReference>
<keyword evidence="1 6" id="KW-0597">Phosphoprotein</keyword>
<dbReference type="PROSITE" id="PS50110">
    <property type="entry name" value="RESPONSE_REGULATORY"/>
    <property type="match status" value="1"/>
</dbReference>
<dbReference type="PROSITE" id="PS51755">
    <property type="entry name" value="OMPR_PHOB"/>
    <property type="match status" value="1"/>
</dbReference>